<feature type="transmembrane region" description="Helical" evidence="7">
    <location>
        <begin position="51"/>
        <end position="73"/>
    </location>
</feature>
<comment type="caution">
    <text evidence="9">The sequence shown here is derived from an EMBL/GenBank/DDBJ whole genome shotgun (WGS) entry which is preliminary data.</text>
</comment>
<keyword evidence="2" id="KW-0813">Transport</keyword>
<name>A0A371BE26_9BRAD</name>
<feature type="transmembrane region" description="Helical" evidence="7">
    <location>
        <begin position="312"/>
        <end position="333"/>
    </location>
</feature>
<feature type="domain" description="Major facilitator superfamily (MFS) profile" evidence="8">
    <location>
        <begin position="15"/>
        <end position="399"/>
    </location>
</feature>
<evidence type="ECO:0000256" key="3">
    <source>
        <dbReference type="ARBA" id="ARBA00022475"/>
    </source>
</evidence>
<dbReference type="InterPro" id="IPR020846">
    <property type="entry name" value="MFS_dom"/>
</dbReference>
<dbReference type="AlphaFoldDB" id="A0A371BE26"/>
<keyword evidence="5 7" id="KW-1133">Transmembrane helix</keyword>
<feature type="transmembrane region" description="Helical" evidence="7">
    <location>
        <begin position="288"/>
        <end position="306"/>
    </location>
</feature>
<dbReference type="EMBL" id="QRGO01000001">
    <property type="protein sequence ID" value="RDV05758.1"/>
    <property type="molecule type" value="Genomic_DNA"/>
</dbReference>
<dbReference type="PANTHER" id="PTHR23513">
    <property type="entry name" value="INTEGRAL MEMBRANE EFFLUX PROTEIN-RELATED"/>
    <property type="match status" value="1"/>
</dbReference>
<dbReference type="PANTHER" id="PTHR23513:SF9">
    <property type="entry name" value="ENTEROBACTIN EXPORTER ENTS"/>
    <property type="match status" value="1"/>
</dbReference>
<keyword evidence="6 7" id="KW-0472">Membrane</keyword>
<dbReference type="OrthoDB" id="7283966at2"/>
<dbReference type="PROSITE" id="PS50850">
    <property type="entry name" value="MFS"/>
    <property type="match status" value="1"/>
</dbReference>
<dbReference type="CDD" id="cd06173">
    <property type="entry name" value="MFS_MefA_like"/>
    <property type="match status" value="1"/>
</dbReference>
<reference evidence="10" key="1">
    <citation type="submission" date="2018-08" db="EMBL/GenBank/DDBJ databases">
        <authorList>
            <person name="Kim S.-J."/>
            <person name="Jung G.-Y."/>
        </authorList>
    </citation>
    <scope>NUCLEOTIDE SEQUENCE [LARGE SCALE GENOMIC DNA]</scope>
    <source>
        <strain evidence="10">GY_H</strain>
    </source>
</reference>
<evidence type="ECO:0000313" key="10">
    <source>
        <dbReference type="Proteomes" id="UP000263993"/>
    </source>
</evidence>
<keyword evidence="4 7" id="KW-0812">Transmembrane</keyword>
<feature type="transmembrane region" description="Helical" evidence="7">
    <location>
        <begin position="368"/>
        <end position="395"/>
    </location>
</feature>
<proteinExistence type="predicted"/>
<keyword evidence="3" id="KW-1003">Cell membrane</keyword>
<keyword evidence="10" id="KW-1185">Reference proteome</keyword>
<feature type="transmembrane region" description="Helical" evidence="7">
    <location>
        <begin position="20"/>
        <end position="45"/>
    </location>
</feature>
<dbReference type="Gene3D" id="1.20.1250.20">
    <property type="entry name" value="MFS general substrate transporter like domains"/>
    <property type="match status" value="1"/>
</dbReference>
<evidence type="ECO:0000256" key="2">
    <source>
        <dbReference type="ARBA" id="ARBA00022448"/>
    </source>
</evidence>
<feature type="transmembrane region" description="Helical" evidence="7">
    <location>
        <begin position="222"/>
        <end position="246"/>
    </location>
</feature>
<feature type="transmembrane region" description="Helical" evidence="7">
    <location>
        <begin position="173"/>
        <end position="192"/>
    </location>
</feature>
<evidence type="ECO:0000259" key="8">
    <source>
        <dbReference type="PROSITE" id="PS50850"/>
    </source>
</evidence>
<dbReference type="GO" id="GO:0005886">
    <property type="term" value="C:plasma membrane"/>
    <property type="evidence" value="ECO:0007669"/>
    <property type="project" value="UniProtKB-SubCell"/>
</dbReference>
<dbReference type="RefSeq" id="WP_115517781.1">
    <property type="nucleotide sequence ID" value="NZ_QRGO01000001.1"/>
</dbReference>
<organism evidence="9 10">
    <name type="scientific">Undibacter mobilis</name>
    <dbReference type="NCBI Taxonomy" id="2292256"/>
    <lineage>
        <taxon>Bacteria</taxon>
        <taxon>Pseudomonadati</taxon>
        <taxon>Pseudomonadota</taxon>
        <taxon>Alphaproteobacteria</taxon>
        <taxon>Hyphomicrobiales</taxon>
        <taxon>Nitrobacteraceae</taxon>
        <taxon>Undibacter</taxon>
    </lineage>
</organism>
<dbReference type="Pfam" id="PF05977">
    <property type="entry name" value="MFS_3"/>
    <property type="match status" value="1"/>
</dbReference>
<evidence type="ECO:0000256" key="5">
    <source>
        <dbReference type="ARBA" id="ARBA00022989"/>
    </source>
</evidence>
<evidence type="ECO:0000256" key="7">
    <source>
        <dbReference type="SAM" id="Phobius"/>
    </source>
</evidence>
<feature type="transmembrane region" description="Helical" evidence="7">
    <location>
        <begin position="345"/>
        <end position="362"/>
    </location>
</feature>
<evidence type="ECO:0000256" key="4">
    <source>
        <dbReference type="ARBA" id="ARBA00022692"/>
    </source>
</evidence>
<comment type="subcellular location">
    <subcellularLocation>
        <location evidence="1">Cell membrane</location>
        <topology evidence="1">Multi-pass membrane protein</topology>
    </subcellularLocation>
</comment>
<dbReference type="Proteomes" id="UP000263993">
    <property type="component" value="Unassembled WGS sequence"/>
</dbReference>
<sequence>MSKSSETAGLLQHQAFVFLWFARLFATIGYQALAVVIGWSIYAITGSAFDLGYVGLLQFIPAVVLTLLIGHVADRYDRRVIVRLAQSVYALCAIVMTVAMLTGWLSRELLFVLVFAIGCARAFELPTNQSLVAATVPVKLMPRAVAAWTTANQTAVICGPALGGFIYAFEPRAVSAMCALFFAAAIICVSLMRVTRHTPSREPPTLRSALAGFDFVRSRSRLLGVISLDLFVVLLGGATALLPIFAKDILAAGPIGLGLLRSAPAIGALLTALVLSRFPVERHIGRKMFISVAVFGAATVVFALSSSLPLSIGALAVLGAADAVSVVIRFTLVQVETPDEMRGRVAAINYLFVGSSNTLGEFESGVLAGWFGAVPSVLIGGGGSLIVAGLWMMLFPDLRHLDRFQPVESRKEQNAAKA</sequence>
<feature type="transmembrane region" description="Helical" evidence="7">
    <location>
        <begin position="80"/>
        <end position="98"/>
    </location>
</feature>
<feature type="transmembrane region" description="Helical" evidence="7">
    <location>
        <begin position="258"/>
        <end position="276"/>
    </location>
</feature>
<evidence type="ECO:0000256" key="1">
    <source>
        <dbReference type="ARBA" id="ARBA00004651"/>
    </source>
</evidence>
<dbReference type="SUPFAM" id="SSF103473">
    <property type="entry name" value="MFS general substrate transporter"/>
    <property type="match status" value="1"/>
</dbReference>
<evidence type="ECO:0000313" key="9">
    <source>
        <dbReference type="EMBL" id="RDV05758.1"/>
    </source>
</evidence>
<evidence type="ECO:0000256" key="6">
    <source>
        <dbReference type="ARBA" id="ARBA00023136"/>
    </source>
</evidence>
<dbReference type="InterPro" id="IPR010290">
    <property type="entry name" value="TM_effector"/>
</dbReference>
<dbReference type="GO" id="GO:0022857">
    <property type="term" value="F:transmembrane transporter activity"/>
    <property type="evidence" value="ECO:0007669"/>
    <property type="project" value="InterPro"/>
</dbReference>
<gene>
    <name evidence="9" type="ORF">DXH78_07305</name>
</gene>
<dbReference type="InterPro" id="IPR036259">
    <property type="entry name" value="MFS_trans_sf"/>
</dbReference>
<protein>
    <submittedName>
        <fullName evidence="9">MFS transporter</fullName>
    </submittedName>
</protein>
<accession>A0A371BE26</accession>